<dbReference type="RefSeq" id="WP_379186582.1">
    <property type="nucleotide sequence ID" value="NZ_JBHSOW010000015.1"/>
</dbReference>
<dbReference type="InterPro" id="IPR037208">
    <property type="entry name" value="Spo0E-like_sf"/>
</dbReference>
<reference evidence="2" key="1">
    <citation type="journal article" date="2019" name="Int. J. Syst. Evol. Microbiol.">
        <title>The Global Catalogue of Microorganisms (GCM) 10K type strain sequencing project: providing services to taxonomists for standard genome sequencing and annotation.</title>
        <authorList>
            <consortium name="The Broad Institute Genomics Platform"/>
            <consortium name="The Broad Institute Genome Sequencing Center for Infectious Disease"/>
            <person name="Wu L."/>
            <person name="Ma J."/>
        </authorList>
    </citation>
    <scope>NUCLEOTIDE SEQUENCE [LARGE SCALE GENOMIC DNA]</scope>
    <source>
        <strain evidence="2">CGMCC 1.3240</strain>
    </source>
</reference>
<dbReference type="Pfam" id="PF09388">
    <property type="entry name" value="SpoOE-like"/>
    <property type="match status" value="1"/>
</dbReference>
<organism evidence="1 2">
    <name type="scientific">Paenibacillus solisilvae</name>
    <dbReference type="NCBI Taxonomy" id="2486751"/>
    <lineage>
        <taxon>Bacteria</taxon>
        <taxon>Bacillati</taxon>
        <taxon>Bacillota</taxon>
        <taxon>Bacilli</taxon>
        <taxon>Bacillales</taxon>
        <taxon>Paenibacillaceae</taxon>
        <taxon>Paenibacillus</taxon>
    </lineage>
</organism>
<name>A0ABW0VT38_9BACL</name>
<dbReference type="Proteomes" id="UP001596047">
    <property type="component" value="Unassembled WGS sequence"/>
</dbReference>
<dbReference type="EMBL" id="JBHSOW010000015">
    <property type="protein sequence ID" value="MFC5648122.1"/>
    <property type="molecule type" value="Genomic_DNA"/>
</dbReference>
<dbReference type="InterPro" id="IPR018540">
    <property type="entry name" value="Spo0E-like"/>
</dbReference>
<protein>
    <submittedName>
        <fullName evidence="1">Spo0E family sporulation regulatory protein-aspartic acid phosphatase</fullName>
    </submittedName>
</protein>
<dbReference type="InterPro" id="IPR036638">
    <property type="entry name" value="HLH_DNA-bd_sf"/>
</dbReference>
<dbReference type="SUPFAM" id="SSF140500">
    <property type="entry name" value="BAS1536-like"/>
    <property type="match status" value="1"/>
</dbReference>
<accession>A0ABW0VT38</accession>
<dbReference type="Gene3D" id="4.10.280.10">
    <property type="entry name" value="Helix-loop-helix DNA-binding domain"/>
    <property type="match status" value="1"/>
</dbReference>
<evidence type="ECO:0000313" key="2">
    <source>
        <dbReference type="Proteomes" id="UP001596047"/>
    </source>
</evidence>
<sequence length="82" mass="9796">MKLAYADCGFTFRKHSSTPFAKRTSSTMQILEEEIYTLRTKMEQSYLEELTLNSEKVIDLSRKLDAKINEYMYFIRRRTTVQ</sequence>
<proteinExistence type="predicted"/>
<keyword evidence="2" id="KW-1185">Reference proteome</keyword>
<gene>
    <name evidence="1" type="ORF">ACFPYJ_03135</name>
</gene>
<evidence type="ECO:0000313" key="1">
    <source>
        <dbReference type="EMBL" id="MFC5648122.1"/>
    </source>
</evidence>
<comment type="caution">
    <text evidence="1">The sequence shown here is derived from an EMBL/GenBank/DDBJ whole genome shotgun (WGS) entry which is preliminary data.</text>
</comment>